<proteinExistence type="predicted"/>
<dbReference type="PROSITE" id="PS51257">
    <property type="entry name" value="PROKAR_LIPOPROTEIN"/>
    <property type="match status" value="1"/>
</dbReference>
<comment type="caution">
    <text evidence="1">The sequence shown here is derived from an EMBL/GenBank/DDBJ whole genome shotgun (WGS) entry which is preliminary data.</text>
</comment>
<dbReference type="InterPro" id="IPR029058">
    <property type="entry name" value="AB_hydrolase_fold"/>
</dbReference>
<dbReference type="InterPro" id="IPR010297">
    <property type="entry name" value="DUF900_hydrolase"/>
</dbReference>
<evidence type="ECO:0000313" key="2">
    <source>
        <dbReference type="Proteomes" id="UP000252582"/>
    </source>
</evidence>
<name>A0A6I7HLC2_9HYPH</name>
<keyword evidence="2" id="KW-1185">Reference proteome</keyword>
<dbReference type="PIRSF" id="PIRSF033909">
    <property type="entry name" value="UCP033909"/>
    <property type="match status" value="1"/>
</dbReference>
<dbReference type="PANTHER" id="PTHR36513:SF1">
    <property type="entry name" value="TRANSMEMBRANE PROTEIN"/>
    <property type="match status" value="1"/>
</dbReference>
<dbReference type="EMBL" id="QPIX01000008">
    <property type="protein sequence ID" value="RCW22681.1"/>
    <property type="molecule type" value="Genomic_DNA"/>
</dbReference>
<reference evidence="1 2" key="1">
    <citation type="submission" date="2018-07" db="EMBL/GenBank/DDBJ databases">
        <title>Genomic Encyclopedia of Type Strains, Phase IV (KMG-IV): sequencing the most valuable type-strain genomes for metagenomic binning, comparative biology and taxonomic classification.</title>
        <authorList>
            <person name="Goeker M."/>
        </authorList>
    </citation>
    <scope>NUCLEOTIDE SEQUENCE [LARGE SCALE GENOMIC DNA]</scope>
    <source>
        <strain evidence="1 2">DSM 25528</strain>
    </source>
</reference>
<gene>
    <name evidence="1" type="ORF">DFR48_108203</name>
</gene>
<dbReference type="InterPro" id="IPR014586">
    <property type="entry name" value="UCP033909"/>
</dbReference>
<accession>A0A6I7HLC2</accession>
<dbReference type="SUPFAM" id="SSF53474">
    <property type="entry name" value="alpha/beta-Hydrolases"/>
    <property type="match status" value="1"/>
</dbReference>
<dbReference type="Pfam" id="PF05990">
    <property type="entry name" value="DUF900"/>
    <property type="match status" value="1"/>
</dbReference>
<sequence length="384" mass="42299">MLSFRPEAWRLLLVVTLMLLVTGCVSRPSEEVLTPRVLKQPLAQEVTVLAATNRKLRSKDDGPLGRRSDKLSFERYRFSVPANRPAASLVYPTVPADPRRQFVVTDHRDLTPSQFSAEIERTVDDDGTVAVFVHGYNYSHQEALFRTAQLGADAETLPPPILFSWPSQASLTGYVADKDEALASRTELTRLLVLISRTRGVKHIVLFAHSMGSLLAIEAVRQLELENQSSTTRKLDIVLAAADIDVDLFLSQLNDIGRLPRPITLLVSKQDRVLGVSSFLGRERPRVGMSDVDDARVVAVAEAHNLRLVDITGISDNDGLGHDRYVNLAKSAGEIKREYESHSETADNAGILVFDAVGHLLTRPPSATAAPYLATTEVNTATYR</sequence>
<dbReference type="Gene3D" id="3.40.50.1820">
    <property type="entry name" value="alpha/beta hydrolase"/>
    <property type="match status" value="1"/>
</dbReference>
<evidence type="ECO:0000313" key="1">
    <source>
        <dbReference type="EMBL" id="RCW22681.1"/>
    </source>
</evidence>
<dbReference type="Proteomes" id="UP000252582">
    <property type="component" value="Unassembled WGS sequence"/>
</dbReference>
<organism evidence="1 2">
    <name type="scientific">Ciceribacter lividus</name>
    <dbReference type="NCBI Taxonomy" id="1197950"/>
    <lineage>
        <taxon>Bacteria</taxon>
        <taxon>Pseudomonadati</taxon>
        <taxon>Pseudomonadota</taxon>
        <taxon>Alphaproteobacteria</taxon>
        <taxon>Hyphomicrobiales</taxon>
        <taxon>Rhizobiaceae</taxon>
        <taxon>Ciceribacter</taxon>
    </lineage>
</organism>
<protein>
    <submittedName>
        <fullName evidence="1">Esterase/lipase superfamily enzyme</fullName>
    </submittedName>
</protein>
<dbReference type="PANTHER" id="PTHR36513">
    <property type="entry name" value="ABC TRANSMEMBRANE TYPE-1 DOMAIN-CONTAINING PROTEIN"/>
    <property type="match status" value="1"/>
</dbReference>
<dbReference type="AlphaFoldDB" id="A0A6I7HLC2"/>